<evidence type="ECO:0000313" key="13">
    <source>
        <dbReference type="Proteomes" id="UP001652642"/>
    </source>
</evidence>
<feature type="transmembrane region" description="Helical" evidence="11">
    <location>
        <begin position="429"/>
        <end position="453"/>
    </location>
</feature>
<dbReference type="SUPFAM" id="SSF81665">
    <property type="entry name" value="Calcium ATPase, transmembrane domain M"/>
    <property type="match status" value="1"/>
</dbReference>
<evidence type="ECO:0000256" key="5">
    <source>
        <dbReference type="ARBA" id="ARBA00022989"/>
    </source>
</evidence>
<dbReference type="InterPro" id="IPR011500">
    <property type="entry name" value="GPCR_3_9-Cys_dom"/>
</dbReference>
<proteinExistence type="predicted"/>
<dbReference type="Pfam" id="PF01094">
    <property type="entry name" value="ANF_receptor"/>
    <property type="match status" value="1"/>
</dbReference>
<dbReference type="InterPro" id="IPR017978">
    <property type="entry name" value="GPCR_3_C"/>
</dbReference>
<dbReference type="PRINTS" id="PR01535">
    <property type="entry name" value="VOMERONASL2R"/>
</dbReference>
<dbReference type="Proteomes" id="UP001652642">
    <property type="component" value="Chromosome 6"/>
</dbReference>
<dbReference type="InterPro" id="IPR004073">
    <property type="entry name" value="GPCR_3_vmron_rcpt_2"/>
</dbReference>
<dbReference type="InParanoid" id="A0A6J0UQW5"/>
<feature type="domain" description="G-protein coupled receptors family 3 profile" evidence="12">
    <location>
        <begin position="322"/>
        <end position="586"/>
    </location>
</feature>
<evidence type="ECO:0000256" key="6">
    <source>
        <dbReference type="ARBA" id="ARBA00023040"/>
    </source>
</evidence>
<dbReference type="OrthoDB" id="9034185at2759"/>
<feature type="transmembrane region" description="Helical" evidence="11">
    <location>
        <begin position="393"/>
        <end position="417"/>
    </location>
</feature>
<evidence type="ECO:0000256" key="7">
    <source>
        <dbReference type="ARBA" id="ARBA00023136"/>
    </source>
</evidence>
<dbReference type="AlphaFoldDB" id="A0A6J0UQW5"/>
<evidence type="ECO:0000256" key="2">
    <source>
        <dbReference type="ARBA" id="ARBA00022475"/>
    </source>
</evidence>
<feature type="transmembrane region" description="Helical" evidence="11">
    <location>
        <begin position="481"/>
        <end position="504"/>
    </location>
</feature>
<keyword evidence="2" id="KW-1003">Cell membrane</keyword>
<feature type="transmembrane region" description="Helical" evidence="11">
    <location>
        <begin position="322"/>
        <end position="341"/>
    </location>
</feature>
<evidence type="ECO:0000313" key="14">
    <source>
        <dbReference type="RefSeq" id="XP_020663091.2"/>
    </source>
</evidence>
<accession>A0A6J0UQW5</accession>
<dbReference type="InterPro" id="IPR000337">
    <property type="entry name" value="GPCR_3"/>
</dbReference>
<keyword evidence="8" id="KW-0675">Receptor</keyword>
<dbReference type="GO" id="GO:0004930">
    <property type="term" value="F:G protein-coupled receptor activity"/>
    <property type="evidence" value="ECO:0007669"/>
    <property type="project" value="UniProtKB-KW"/>
</dbReference>
<dbReference type="Gene3D" id="3.40.50.2300">
    <property type="match status" value="2"/>
</dbReference>
<dbReference type="CDD" id="cd15283">
    <property type="entry name" value="7tmC_V2R_pheromone"/>
    <property type="match status" value="1"/>
</dbReference>
<evidence type="ECO:0000256" key="3">
    <source>
        <dbReference type="ARBA" id="ARBA00022692"/>
    </source>
</evidence>
<reference evidence="14" key="1">
    <citation type="submission" date="2025-08" db="UniProtKB">
        <authorList>
            <consortium name="RefSeq"/>
        </authorList>
    </citation>
    <scope>IDENTIFICATION</scope>
</reference>
<dbReference type="RefSeq" id="XP_020663091.2">
    <property type="nucleotide sequence ID" value="XM_020807432.2"/>
</dbReference>
<keyword evidence="5 11" id="KW-1133">Transmembrane helix</keyword>
<dbReference type="InterPro" id="IPR001828">
    <property type="entry name" value="ANF_lig-bd_rcpt"/>
</dbReference>
<keyword evidence="10" id="KW-0807">Transducer</keyword>
<evidence type="ECO:0000256" key="11">
    <source>
        <dbReference type="SAM" id="Phobius"/>
    </source>
</evidence>
<feature type="transmembrane region" description="Helical" evidence="11">
    <location>
        <begin position="362"/>
        <end position="381"/>
    </location>
</feature>
<organism evidence="13 14">
    <name type="scientific">Pogona vitticeps</name>
    <name type="common">central bearded dragon</name>
    <dbReference type="NCBI Taxonomy" id="103695"/>
    <lineage>
        <taxon>Eukaryota</taxon>
        <taxon>Metazoa</taxon>
        <taxon>Chordata</taxon>
        <taxon>Craniata</taxon>
        <taxon>Vertebrata</taxon>
        <taxon>Euteleostomi</taxon>
        <taxon>Lepidosauria</taxon>
        <taxon>Squamata</taxon>
        <taxon>Bifurcata</taxon>
        <taxon>Unidentata</taxon>
        <taxon>Episquamata</taxon>
        <taxon>Toxicofera</taxon>
        <taxon>Iguania</taxon>
        <taxon>Acrodonta</taxon>
        <taxon>Agamidae</taxon>
        <taxon>Amphibolurinae</taxon>
        <taxon>Pogona</taxon>
    </lineage>
</organism>
<keyword evidence="9" id="KW-0325">Glycoprotein</keyword>
<dbReference type="Gene3D" id="2.10.50.30">
    <property type="entry name" value="GPCR, family 3, nine cysteines domain"/>
    <property type="match status" value="1"/>
</dbReference>
<dbReference type="PANTHER" id="PTHR24061:SF599">
    <property type="entry name" value="G-PROTEIN COUPLED RECEPTORS FAMILY 3 PROFILE DOMAIN-CONTAINING PROTEIN"/>
    <property type="match status" value="1"/>
</dbReference>
<dbReference type="InterPro" id="IPR000068">
    <property type="entry name" value="GPCR_3_Ca_sens_rcpt-rel"/>
</dbReference>
<keyword evidence="7 11" id="KW-0472">Membrane</keyword>
<protein>
    <submittedName>
        <fullName evidence="14">Vomeronasal type-2 receptor 26-like</fullName>
    </submittedName>
</protein>
<dbReference type="PRINTS" id="PR00248">
    <property type="entry name" value="GPCRMGR"/>
</dbReference>
<feature type="transmembrane region" description="Helical" evidence="11">
    <location>
        <begin position="548"/>
        <end position="571"/>
    </location>
</feature>
<dbReference type="PROSITE" id="PS50259">
    <property type="entry name" value="G_PROTEIN_RECEP_F3_4"/>
    <property type="match status" value="1"/>
</dbReference>
<evidence type="ECO:0000256" key="1">
    <source>
        <dbReference type="ARBA" id="ARBA00004651"/>
    </source>
</evidence>
<dbReference type="PANTHER" id="PTHR24061">
    <property type="entry name" value="CALCIUM-SENSING RECEPTOR-RELATED"/>
    <property type="match status" value="1"/>
</dbReference>
<dbReference type="GO" id="GO:0005886">
    <property type="term" value="C:plasma membrane"/>
    <property type="evidence" value="ECO:0007669"/>
    <property type="project" value="UniProtKB-SubCell"/>
</dbReference>
<evidence type="ECO:0000256" key="8">
    <source>
        <dbReference type="ARBA" id="ARBA00023170"/>
    </source>
</evidence>
<dbReference type="GeneID" id="110086495"/>
<dbReference type="Pfam" id="PF07562">
    <property type="entry name" value="NCD3G"/>
    <property type="match status" value="1"/>
</dbReference>
<dbReference type="Pfam" id="PF00003">
    <property type="entry name" value="7tm_3"/>
    <property type="match status" value="1"/>
</dbReference>
<keyword evidence="3 11" id="KW-0812">Transmembrane</keyword>
<keyword evidence="13" id="KW-1185">Reference proteome</keyword>
<dbReference type="KEGG" id="pvt:110086495"/>
<evidence type="ECO:0000256" key="4">
    <source>
        <dbReference type="ARBA" id="ARBA00022729"/>
    </source>
</evidence>
<dbReference type="SUPFAM" id="SSF53822">
    <property type="entry name" value="Periplasmic binding protein-like I"/>
    <property type="match status" value="1"/>
</dbReference>
<evidence type="ECO:0000259" key="12">
    <source>
        <dbReference type="PROSITE" id="PS50259"/>
    </source>
</evidence>
<sequence>MHFLNYYFHVALLNSPTGIVWIVTTHWEFTVPPSHKYRDIQTFHGMLSFTIHSEEPLGFQTFLQNINPSWAKEDGFIQDFWEQAFKCSLKSLSLQDGKGTKKICRGDEKLETLPGPLFEMSMSGHSYNIYNAAQAVARALHTMYEESISKYRSRVAGRRSVHWNLHPWELNHFLKSISFNNNAGETIQFGENQELTAGFDVTNWVTFPNQSFVRVKVGSWKTQGPIEERLTLQDESIVWNKNFNQVVPISVCNENCFPGYSKRKKEGELFCCYDCIPCPEGKISEQEDMDTCSECLEDYYSNENQDQCIPKLTTYLSYHEPLGITLALSSVAFALITAFVIRTFTKNWETPIVKANNRSLTYTLLVSLLLCFLCSLLFIGQPQKLTCLLRQTAFGIVFAVAVSSVLAKTLNVVLAFMATRPGSRMRKWVGIKLTSLVVTSCSSVQAGICALWLSTSPPYPDIDKHSLKGKIILECNEGSTFMFYCVLGYMGFLAVVSFLVAYLVRKLPDSFNEARFITFSMLVFCSVWLSFIPTYLSTKGKYTAAVEIFSILSSSAGLLLCIFCPKCYIIVFRPDLNRKQVIRRTE</sequence>
<dbReference type="InterPro" id="IPR038550">
    <property type="entry name" value="GPCR_3_9-Cys_sf"/>
</dbReference>
<keyword evidence="4" id="KW-0732">Signal</keyword>
<evidence type="ECO:0000256" key="10">
    <source>
        <dbReference type="ARBA" id="ARBA00023224"/>
    </source>
</evidence>
<comment type="subcellular location">
    <subcellularLocation>
        <location evidence="1">Cell membrane</location>
        <topology evidence="1">Multi-pass membrane protein</topology>
    </subcellularLocation>
</comment>
<dbReference type="InterPro" id="IPR028082">
    <property type="entry name" value="Peripla_BP_I"/>
</dbReference>
<name>A0A6J0UQW5_9SAUR</name>
<gene>
    <name evidence="14" type="primary">LOC110086495</name>
</gene>
<dbReference type="InterPro" id="IPR023298">
    <property type="entry name" value="ATPase_P-typ_TM_dom_sf"/>
</dbReference>
<keyword evidence="6" id="KW-0297">G-protein coupled receptor</keyword>
<evidence type="ECO:0000256" key="9">
    <source>
        <dbReference type="ARBA" id="ARBA00023180"/>
    </source>
</evidence>
<feature type="transmembrane region" description="Helical" evidence="11">
    <location>
        <begin position="516"/>
        <end position="536"/>
    </location>
</feature>